<name>A0ABY5VC48_9FIRM</name>
<dbReference type="CDD" id="cd00564">
    <property type="entry name" value="TMP_TenI"/>
    <property type="match status" value="1"/>
</dbReference>
<keyword evidence="5" id="KW-1185">Reference proteome</keyword>
<dbReference type="InterPro" id="IPR013785">
    <property type="entry name" value="Aldolase_TIM"/>
</dbReference>
<evidence type="ECO:0000259" key="3">
    <source>
        <dbReference type="Pfam" id="PF02581"/>
    </source>
</evidence>
<dbReference type="PANTHER" id="PTHR20857">
    <property type="entry name" value="THIAMINE-PHOSPHATE PYROPHOSPHORYLASE"/>
    <property type="match status" value="1"/>
</dbReference>
<dbReference type="Proteomes" id="UP001060164">
    <property type="component" value="Chromosome"/>
</dbReference>
<protein>
    <submittedName>
        <fullName evidence="4">Thiamine phosphate synthase</fullName>
    </submittedName>
</protein>
<dbReference type="RefSeq" id="WP_028528537.1">
    <property type="nucleotide sequence ID" value="NZ_CABLBR010000012.1"/>
</dbReference>
<evidence type="ECO:0000256" key="2">
    <source>
        <dbReference type="ARBA" id="ARBA00022977"/>
    </source>
</evidence>
<evidence type="ECO:0000313" key="4">
    <source>
        <dbReference type="EMBL" id="UWP58064.1"/>
    </source>
</evidence>
<dbReference type="InterPro" id="IPR036206">
    <property type="entry name" value="ThiamineP_synth_sf"/>
</dbReference>
<proteinExistence type="predicted"/>
<dbReference type="Gene3D" id="3.20.20.70">
    <property type="entry name" value="Aldolase class I"/>
    <property type="match status" value="1"/>
</dbReference>
<reference evidence="4" key="1">
    <citation type="journal article" date="2022" name="Cell">
        <title>Design, construction, and in vivo augmentation of a complex gut microbiome.</title>
        <authorList>
            <person name="Cheng A.G."/>
            <person name="Ho P.Y."/>
            <person name="Aranda-Diaz A."/>
            <person name="Jain S."/>
            <person name="Yu F.B."/>
            <person name="Meng X."/>
            <person name="Wang M."/>
            <person name="Iakiviak M."/>
            <person name="Nagashima K."/>
            <person name="Zhao A."/>
            <person name="Murugkar P."/>
            <person name="Patil A."/>
            <person name="Atabakhsh K."/>
            <person name="Weakley A."/>
            <person name="Yan J."/>
            <person name="Brumbaugh A.R."/>
            <person name="Higginbottom S."/>
            <person name="Dimas A."/>
            <person name="Shiver A.L."/>
            <person name="Deutschbauer A."/>
            <person name="Neff N."/>
            <person name="Sonnenburg J.L."/>
            <person name="Huang K.C."/>
            <person name="Fischbach M.A."/>
        </authorList>
    </citation>
    <scope>NUCLEOTIDE SEQUENCE</scope>
    <source>
        <strain evidence="4">DSM 19829</strain>
    </source>
</reference>
<dbReference type="Pfam" id="PF02581">
    <property type="entry name" value="TMP-TENI"/>
    <property type="match status" value="1"/>
</dbReference>
<organism evidence="4 5">
    <name type="scientific">Ruminococcus gauvreauii</name>
    <dbReference type="NCBI Taxonomy" id="438033"/>
    <lineage>
        <taxon>Bacteria</taxon>
        <taxon>Bacillati</taxon>
        <taxon>Bacillota</taxon>
        <taxon>Clostridia</taxon>
        <taxon>Eubacteriales</taxon>
        <taxon>Oscillospiraceae</taxon>
        <taxon>Ruminococcus</taxon>
    </lineage>
</organism>
<keyword evidence="2" id="KW-0784">Thiamine biosynthesis</keyword>
<comment type="pathway">
    <text evidence="1">Cofactor biosynthesis; thiamine diphosphate biosynthesis.</text>
</comment>
<gene>
    <name evidence="4" type="ORF">NQ502_11750</name>
</gene>
<dbReference type="PANTHER" id="PTHR20857:SF15">
    <property type="entry name" value="THIAMINE-PHOSPHATE SYNTHASE"/>
    <property type="match status" value="1"/>
</dbReference>
<dbReference type="SUPFAM" id="SSF51391">
    <property type="entry name" value="Thiamin phosphate synthase"/>
    <property type="match status" value="1"/>
</dbReference>
<dbReference type="InterPro" id="IPR022998">
    <property type="entry name" value="ThiamineP_synth_TenI"/>
</dbReference>
<accession>A0ABY5VC48</accession>
<evidence type="ECO:0000256" key="1">
    <source>
        <dbReference type="ARBA" id="ARBA00004948"/>
    </source>
</evidence>
<feature type="domain" description="Thiamine phosphate synthase/TenI" evidence="3">
    <location>
        <begin position="7"/>
        <end position="183"/>
    </location>
</feature>
<evidence type="ECO:0000313" key="5">
    <source>
        <dbReference type="Proteomes" id="UP001060164"/>
    </source>
</evidence>
<sequence>MCTFKIIAVTNRRLCRRPLTEQLERIASVNRPDLVMLREKDLSEEEYQDLAERVTAGCMRLGIPCVLHTYTEVARRLAWPAIHLPFPLFQEQWQELKAFNVCGTSVHSVEDAVWAQEHNAGYVTAGHVFSTDCKPGLPPRGLGFLEKVCSAVEIPVYAIGGITEKNVELIRGTRASGACMMSNMMKI</sequence>
<dbReference type="EMBL" id="CP102290">
    <property type="protein sequence ID" value="UWP58064.1"/>
    <property type="molecule type" value="Genomic_DNA"/>
</dbReference>